<keyword evidence="3" id="KW-0812">Transmembrane</keyword>
<evidence type="ECO:0000256" key="2">
    <source>
        <dbReference type="ARBA" id="ARBA00023002"/>
    </source>
</evidence>
<dbReference type="GO" id="GO:0016491">
    <property type="term" value="F:oxidoreductase activity"/>
    <property type="evidence" value="ECO:0007669"/>
    <property type="project" value="UniProtKB-KW"/>
</dbReference>
<dbReference type="OrthoDB" id="191979at2759"/>
<dbReference type="AlphaFoldDB" id="A0A0P1KR84"/>
<keyword evidence="5" id="KW-1185">Reference proteome</keyword>
<feature type="transmembrane region" description="Helical" evidence="3">
    <location>
        <begin position="287"/>
        <end position="307"/>
    </location>
</feature>
<evidence type="ECO:0000313" key="4">
    <source>
        <dbReference type="EMBL" id="CUS22389.1"/>
    </source>
</evidence>
<gene>
    <name evidence="4" type="ORF">LAQU0_S05e04280g</name>
</gene>
<accession>A0A0P1KR84</accession>
<dbReference type="InterPro" id="IPR036291">
    <property type="entry name" value="NAD(P)-bd_dom_sf"/>
</dbReference>
<dbReference type="Proteomes" id="UP000236544">
    <property type="component" value="Unassembled WGS sequence"/>
</dbReference>
<dbReference type="InterPro" id="IPR002347">
    <property type="entry name" value="SDR_fam"/>
</dbReference>
<evidence type="ECO:0000313" key="5">
    <source>
        <dbReference type="Proteomes" id="UP000236544"/>
    </source>
</evidence>
<keyword evidence="2" id="KW-0560">Oxidoreductase</keyword>
<keyword evidence="3" id="KW-0472">Membrane</keyword>
<dbReference type="PANTHER" id="PTHR24320">
    <property type="entry name" value="RETINOL DEHYDROGENASE"/>
    <property type="match status" value="1"/>
</dbReference>
<dbReference type="SUPFAM" id="SSF51735">
    <property type="entry name" value="NAD(P)-binding Rossmann-fold domains"/>
    <property type="match status" value="1"/>
</dbReference>
<sequence length="398" mass="44534">MPVNIITAGLIEGFDTIPFFPQIKAIAPYAAGVIAVKLWSRGAKNTWERNLSGKVYILTGATTQGMGTSVALEMAQKGAQLIILTRVVDEWSTEWVEDLRQRTGNELIYLEQCDLSDLYAVRKFATKWLDNTPPRRLDGVVVMSGDLQPAGLVPGWSHGTRKSSKDGLELQIATNFAGVFHLLNLLTPSFKAQPPDRDVRIIVTTCMLQAIGEVRTDDPLWENVKYDRPLKFFGSSKLQLSLCMLEMQRRILGSTTKDGRSGKNVTVVLAQPGIMRSTSLRQLISNGSVFVLVFIYSTLLYPLLWLLTKSGYRGAQSILYALMTPELEEINWVDEQVKYVVNCSMAKFARKEFADKELQEKLYDTTEAKILEVEKKMAAKRNLGKKNTKNNGKGTTKN</sequence>
<dbReference type="Pfam" id="PF00106">
    <property type="entry name" value="adh_short"/>
    <property type="match status" value="1"/>
</dbReference>
<evidence type="ECO:0000256" key="1">
    <source>
        <dbReference type="ARBA" id="ARBA00006484"/>
    </source>
</evidence>
<proteinExistence type="inferred from homology"/>
<dbReference type="EMBL" id="LN890537">
    <property type="protein sequence ID" value="CUS22389.1"/>
    <property type="molecule type" value="Genomic_DNA"/>
</dbReference>
<keyword evidence="3" id="KW-1133">Transmembrane helix</keyword>
<comment type="similarity">
    <text evidence="1">Belongs to the short-chain dehydrogenases/reductases (SDR) family.</text>
</comment>
<reference evidence="5" key="1">
    <citation type="submission" date="2015-10" db="EMBL/GenBank/DDBJ databases">
        <authorList>
            <person name="Devillers H."/>
        </authorList>
    </citation>
    <scope>NUCLEOTIDE SEQUENCE [LARGE SCALE GENOMIC DNA]</scope>
</reference>
<dbReference type="PANTHER" id="PTHR24320:SF285">
    <property type="entry name" value="RETINOL DEHYDROGENASE 14"/>
    <property type="match status" value="1"/>
</dbReference>
<protein>
    <submittedName>
        <fullName evidence="4">LAQU0S05e04280g1_1</fullName>
    </submittedName>
</protein>
<organism evidence="4 5">
    <name type="scientific">Lachancea quebecensis</name>
    <dbReference type="NCBI Taxonomy" id="1654605"/>
    <lineage>
        <taxon>Eukaryota</taxon>
        <taxon>Fungi</taxon>
        <taxon>Dikarya</taxon>
        <taxon>Ascomycota</taxon>
        <taxon>Saccharomycotina</taxon>
        <taxon>Saccharomycetes</taxon>
        <taxon>Saccharomycetales</taxon>
        <taxon>Saccharomycetaceae</taxon>
        <taxon>Lachancea</taxon>
    </lineage>
</organism>
<evidence type="ECO:0000256" key="3">
    <source>
        <dbReference type="SAM" id="Phobius"/>
    </source>
</evidence>
<name>A0A0P1KR84_9SACH</name>
<dbReference type="Gene3D" id="3.40.50.720">
    <property type="entry name" value="NAD(P)-binding Rossmann-like Domain"/>
    <property type="match status" value="1"/>
</dbReference>